<dbReference type="OrthoDB" id="756301at2759"/>
<evidence type="ECO:0000256" key="6">
    <source>
        <dbReference type="ARBA" id="ARBA00022989"/>
    </source>
</evidence>
<reference evidence="10 11" key="1">
    <citation type="journal article" date="2018" name="Mol. Biol. Evol.">
        <title>Broad Genomic Sampling Reveals a Smut Pathogenic Ancestry of the Fungal Clade Ustilaginomycotina.</title>
        <authorList>
            <person name="Kijpornyongpan T."/>
            <person name="Mondo S.J."/>
            <person name="Barry K."/>
            <person name="Sandor L."/>
            <person name="Lee J."/>
            <person name="Lipzen A."/>
            <person name="Pangilinan J."/>
            <person name="LaButti K."/>
            <person name="Hainaut M."/>
            <person name="Henrissat B."/>
            <person name="Grigoriev I.V."/>
            <person name="Spatafora J.W."/>
            <person name="Aime M.C."/>
        </authorList>
    </citation>
    <scope>NUCLEOTIDE SEQUENCE [LARGE SCALE GENOMIC DNA]</scope>
    <source>
        <strain evidence="10 11">MCA 4186</strain>
    </source>
</reference>
<dbReference type="InterPro" id="IPR050391">
    <property type="entry name" value="Mito_Metabolite_Transporter"/>
</dbReference>
<evidence type="ECO:0000256" key="9">
    <source>
        <dbReference type="RuleBase" id="RU000488"/>
    </source>
</evidence>
<evidence type="ECO:0000256" key="2">
    <source>
        <dbReference type="ARBA" id="ARBA00006375"/>
    </source>
</evidence>
<dbReference type="InterPro" id="IPR023395">
    <property type="entry name" value="MCP_dom_sf"/>
</dbReference>
<keyword evidence="5" id="KW-0677">Repeat</keyword>
<dbReference type="RefSeq" id="XP_025595970.1">
    <property type="nucleotide sequence ID" value="XM_025741050.1"/>
</dbReference>
<feature type="repeat" description="Solcar" evidence="8">
    <location>
        <begin position="122"/>
        <end position="215"/>
    </location>
</feature>
<feature type="repeat" description="Solcar" evidence="8">
    <location>
        <begin position="29"/>
        <end position="114"/>
    </location>
</feature>
<evidence type="ECO:0000256" key="7">
    <source>
        <dbReference type="ARBA" id="ARBA00023136"/>
    </source>
</evidence>
<keyword evidence="4 8" id="KW-0812">Transmembrane</keyword>
<gene>
    <name evidence="10" type="ORF">FA09DRAFT_322347</name>
</gene>
<sequence>MSSSALPPAPALSPAPAPAPAAAAVGTRQSQPLTYLAALLGACTSAVVTNPFDIIKVRQQLSASREIPRLASVVAGMYRGEGVRSFGNGVTASVVREASYGTIRMGGYDVVKTWYAPLLADFPLLQKLAAGITSGAVGALIASPADLVKVKMQAVRPEGRPPYPNTLAAFIGVYRSGGGGTAGIKALWRGVGPTVLRASILTSSQVGCYDEVKTRLKRSGAREGLGLHFSSSMVAGFIASATSQPVDVIKVRLMNDTSASGVRRYASAGQCVAELLKNEGPRAFYKGFAMCWLRLGCHSVVSLMLFERFRAIFGLAPI</sequence>
<dbReference type="GeneID" id="37268594"/>
<keyword evidence="7 8" id="KW-0472">Membrane</keyword>
<evidence type="ECO:0000256" key="3">
    <source>
        <dbReference type="ARBA" id="ARBA00022448"/>
    </source>
</evidence>
<dbReference type="InterPro" id="IPR018108">
    <property type="entry name" value="MCP_transmembrane"/>
</dbReference>
<feature type="repeat" description="Solcar" evidence="8">
    <location>
        <begin position="223"/>
        <end position="312"/>
    </location>
</feature>
<keyword evidence="6" id="KW-1133">Transmembrane helix</keyword>
<evidence type="ECO:0000313" key="11">
    <source>
        <dbReference type="Proteomes" id="UP000245946"/>
    </source>
</evidence>
<keyword evidence="3 9" id="KW-0813">Transport</keyword>
<dbReference type="PANTHER" id="PTHR45618">
    <property type="entry name" value="MITOCHONDRIAL DICARBOXYLATE CARRIER-RELATED"/>
    <property type="match status" value="1"/>
</dbReference>
<dbReference type="PROSITE" id="PS50920">
    <property type="entry name" value="SOLCAR"/>
    <property type="match status" value="3"/>
</dbReference>
<dbReference type="GO" id="GO:0016020">
    <property type="term" value="C:membrane"/>
    <property type="evidence" value="ECO:0007669"/>
    <property type="project" value="UniProtKB-SubCell"/>
</dbReference>
<dbReference type="AlphaFoldDB" id="A0A316Z2C9"/>
<dbReference type="Proteomes" id="UP000245946">
    <property type="component" value="Unassembled WGS sequence"/>
</dbReference>
<organism evidence="10 11">
    <name type="scientific">Tilletiopsis washingtonensis</name>
    <dbReference type="NCBI Taxonomy" id="58919"/>
    <lineage>
        <taxon>Eukaryota</taxon>
        <taxon>Fungi</taxon>
        <taxon>Dikarya</taxon>
        <taxon>Basidiomycota</taxon>
        <taxon>Ustilaginomycotina</taxon>
        <taxon>Exobasidiomycetes</taxon>
        <taxon>Entylomatales</taxon>
        <taxon>Entylomatales incertae sedis</taxon>
        <taxon>Tilletiopsis</taxon>
    </lineage>
</organism>
<comment type="subcellular location">
    <subcellularLocation>
        <location evidence="1">Membrane</location>
        <topology evidence="1">Multi-pass membrane protein</topology>
    </subcellularLocation>
</comment>
<dbReference type="Gene3D" id="1.50.40.10">
    <property type="entry name" value="Mitochondrial carrier domain"/>
    <property type="match status" value="1"/>
</dbReference>
<proteinExistence type="inferred from homology"/>
<keyword evidence="11" id="KW-1185">Reference proteome</keyword>
<evidence type="ECO:0000313" key="10">
    <source>
        <dbReference type="EMBL" id="PWN95691.1"/>
    </source>
</evidence>
<evidence type="ECO:0000256" key="5">
    <source>
        <dbReference type="ARBA" id="ARBA00022737"/>
    </source>
</evidence>
<protein>
    <submittedName>
        <fullName evidence="10">Mitochondrial carrier</fullName>
    </submittedName>
</protein>
<dbReference type="EMBL" id="KZ819303">
    <property type="protein sequence ID" value="PWN95691.1"/>
    <property type="molecule type" value="Genomic_DNA"/>
</dbReference>
<dbReference type="SUPFAM" id="SSF103506">
    <property type="entry name" value="Mitochondrial carrier"/>
    <property type="match status" value="1"/>
</dbReference>
<evidence type="ECO:0000256" key="8">
    <source>
        <dbReference type="PROSITE-ProRule" id="PRU00282"/>
    </source>
</evidence>
<dbReference type="Pfam" id="PF00153">
    <property type="entry name" value="Mito_carr"/>
    <property type="match status" value="3"/>
</dbReference>
<evidence type="ECO:0000256" key="1">
    <source>
        <dbReference type="ARBA" id="ARBA00004141"/>
    </source>
</evidence>
<accession>A0A316Z2C9</accession>
<name>A0A316Z2C9_9BASI</name>
<comment type="similarity">
    <text evidence="2 9">Belongs to the mitochondrial carrier (TC 2.A.29) family.</text>
</comment>
<evidence type="ECO:0000256" key="4">
    <source>
        <dbReference type="ARBA" id="ARBA00022692"/>
    </source>
</evidence>